<evidence type="ECO:0000256" key="1">
    <source>
        <dbReference type="SAM" id="Phobius"/>
    </source>
</evidence>
<sequence length="97" mass="11285">MALFNFFNVPKHRSFNYQPRYYDPKREELEGRIKAAESHNDVHIIGSHIRGKIQKAVYEGRKSSMSPMISRIIILVSILAMMAVVYFFADALSNFFK</sequence>
<reference evidence="2" key="1">
    <citation type="submission" date="2019-08" db="EMBL/GenBank/DDBJ databases">
        <authorList>
            <person name="Kucharzyk K."/>
            <person name="Murdoch R.W."/>
            <person name="Higgins S."/>
            <person name="Loffler F."/>
        </authorList>
    </citation>
    <scope>NUCLEOTIDE SEQUENCE</scope>
</reference>
<feature type="transmembrane region" description="Helical" evidence="1">
    <location>
        <begin position="68"/>
        <end position="89"/>
    </location>
</feature>
<keyword evidence="1" id="KW-0812">Transmembrane</keyword>
<accession>A0A644WA10</accession>
<keyword evidence="1" id="KW-0472">Membrane</keyword>
<organism evidence="2">
    <name type="scientific">bioreactor metagenome</name>
    <dbReference type="NCBI Taxonomy" id="1076179"/>
    <lineage>
        <taxon>unclassified sequences</taxon>
        <taxon>metagenomes</taxon>
        <taxon>ecological metagenomes</taxon>
    </lineage>
</organism>
<name>A0A644WA10_9ZZZZ</name>
<protein>
    <recommendedName>
        <fullName evidence="3">Riboflavin synthase subunit beta</fullName>
    </recommendedName>
</protein>
<keyword evidence="1" id="KW-1133">Transmembrane helix</keyword>
<proteinExistence type="predicted"/>
<evidence type="ECO:0000313" key="2">
    <source>
        <dbReference type="EMBL" id="MPM00655.1"/>
    </source>
</evidence>
<dbReference type="EMBL" id="VSSQ01000743">
    <property type="protein sequence ID" value="MPM00655.1"/>
    <property type="molecule type" value="Genomic_DNA"/>
</dbReference>
<evidence type="ECO:0008006" key="3">
    <source>
        <dbReference type="Google" id="ProtNLM"/>
    </source>
</evidence>
<comment type="caution">
    <text evidence="2">The sequence shown here is derived from an EMBL/GenBank/DDBJ whole genome shotgun (WGS) entry which is preliminary data.</text>
</comment>
<dbReference type="AlphaFoldDB" id="A0A644WA10"/>
<gene>
    <name evidence="2" type="ORF">SDC9_46884</name>
</gene>